<accession>A0A8J6KN17</accession>
<dbReference type="Proteomes" id="UP000770717">
    <property type="component" value="Unassembled WGS sequence"/>
</dbReference>
<dbReference type="AlphaFoldDB" id="A0A8J6KN17"/>
<reference evidence="1" key="1">
    <citation type="thesis" date="2020" institute="ProQuest LLC" country="789 East Eisenhower Parkway, Ann Arbor, MI, USA">
        <title>Comparative Genomics and Chromosome Evolution.</title>
        <authorList>
            <person name="Mudd A.B."/>
        </authorList>
    </citation>
    <scope>NUCLEOTIDE SEQUENCE</scope>
    <source>
        <strain evidence="1">HN-11 Male</strain>
        <tissue evidence="1">Kidney and liver</tissue>
    </source>
</reference>
<organism evidence="1 2">
    <name type="scientific">Eleutherodactylus coqui</name>
    <name type="common">Puerto Rican coqui</name>
    <dbReference type="NCBI Taxonomy" id="57060"/>
    <lineage>
        <taxon>Eukaryota</taxon>
        <taxon>Metazoa</taxon>
        <taxon>Chordata</taxon>
        <taxon>Craniata</taxon>
        <taxon>Vertebrata</taxon>
        <taxon>Euteleostomi</taxon>
        <taxon>Amphibia</taxon>
        <taxon>Batrachia</taxon>
        <taxon>Anura</taxon>
        <taxon>Neobatrachia</taxon>
        <taxon>Hyloidea</taxon>
        <taxon>Eleutherodactylidae</taxon>
        <taxon>Eleutherodactylinae</taxon>
        <taxon>Eleutherodactylus</taxon>
        <taxon>Eleutherodactylus</taxon>
    </lineage>
</organism>
<sequence length="95" mass="10663">MQKSMRYSQVAAICISSLLLWPLFFIPCSHLSAAVFICTTSVGNAIDCCLQLPACIELTRQHCNLPAPCVCGFDDTWQYTANFCSSHRRYVRGMH</sequence>
<protein>
    <submittedName>
        <fullName evidence="1">Uncharacterized protein</fullName>
    </submittedName>
</protein>
<evidence type="ECO:0000313" key="1">
    <source>
        <dbReference type="EMBL" id="KAG9493009.1"/>
    </source>
</evidence>
<evidence type="ECO:0000313" key="2">
    <source>
        <dbReference type="Proteomes" id="UP000770717"/>
    </source>
</evidence>
<name>A0A8J6KN17_ELECQ</name>
<comment type="caution">
    <text evidence="1">The sequence shown here is derived from an EMBL/GenBank/DDBJ whole genome shotgun (WGS) entry which is preliminary data.</text>
</comment>
<dbReference type="EMBL" id="WNTK01000001">
    <property type="protein sequence ID" value="KAG9493009.1"/>
    <property type="molecule type" value="Genomic_DNA"/>
</dbReference>
<gene>
    <name evidence="1" type="ORF">GDO78_001114</name>
</gene>
<proteinExistence type="predicted"/>
<keyword evidence="2" id="KW-1185">Reference proteome</keyword>